<accession>A0ACC0VBK1</accession>
<dbReference type="EMBL" id="CM047940">
    <property type="protein sequence ID" value="KAI9903822.1"/>
    <property type="molecule type" value="Genomic_DNA"/>
</dbReference>
<evidence type="ECO:0000313" key="2">
    <source>
        <dbReference type="Proteomes" id="UP001163324"/>
    </source>
</evidence>
<gene>
    <name evidence="1" type="ORF">N3K66_000351</name>
</gene>
<comment type="caution">
    <text evidence="1">The sequence shown here is derived from an EMBL/GenBank/DDBJ whole genome shotgun (WGS) entry which is preliminary data.</text>
</comment>
<organism evidence="1 2">
    <name type="scientific">Trichothecium roseum</name>
    <dbReference type="NCBI Taxonomy" id="47278"/>
    <lineage>
        <taxon>Eukaryota</taxon>
        <taxon>Fungi</taxon>
        <taxon>Dikarya</taxon>
        <taxon>Ascomycota</taxon>
        <taxon>Pezizomycotina</taxon>
        <taxon>Sordariomycetes</taxon>
        <taxon>Hypocreomycetidae</taxon>
        <taxon>Hypocreales</taxon>
        <taxon>Hypocreales incertae sedis</taxon>
        <taxon>Trichothecium</taxon>
    </lineage>
</organism>
<dbReference type="Proteomes" id="UP001163324">
    <property type="component" value="Chromosome 1"/>
</dbReference>
<sequence>MSIWPFRRKTGRKRSRSGAALSDAEGPATRTQTEGFSRSMSKKKPRTEPTKLQRRARTYSFSPGRQDDLGVERRRSMDRAGPSSRPPRDEAQWERTPTLHHKRSHPARRKSSKRKREDQSRAAEIKAMSNFVPLRPATEQWNAGRPMKKDSKRIKRSSFTGQPQSDVSLPFPASIHSSLSSDTEFGSYKVSILDSLAPRPTLRYAHGGRWNPTRSSAQSGSQKKPLGDKAPIREETLLDNKRINELADDLDAGDLRELMEREDRRREKKRQREQERAERRLARRQEQRRVDEEESRKSGTPPPQNLERGVAGRELAGLGLDPKSAIVTSSRQHESSGSDAVVEPNGAATAESSAPLKPLDTFHRTDTIPRDDTLPALHQPIPEDQVPEAKHQDSATSLNQPSRLGGLLRSKKSRSKSTLNSDKDKPMSPPPDKIQEEESVRKSSMSSSKGARLSFTSLLRWAKGNRNSGGPSSFSNTSREEFQAFAASQGPAHAQAQALARLQGEDFTSTSDTYSGNYLSRKPSSATTRLKSRFREDLPDFPVSPPDSRVQSPEADSLPALTEQTSAPGQTQPIAIPNTRQVSETSGRPRTPTSLNGMSPEPHQSVSMSLASIDSEASWLSSGLMGRKNSRVRDSLTRANIREHVGESPSNSTQEDLAITDDDYLSRLAPQRNSALMTSRRSGEGRPSSDEEDLGDEVSPRWGAVGATPQVVHRHRHDRSTMLSQEGLLNIESEGEDGQEEEEFESPLTPSAEEKADIRRARSVNLGGGHVRNFSAGSARLLDLTPRTSVDGKGGGLERRNSEPFL</sequence>
<reference evidence="1" key="1">
    <citation type="submission" date="2022-10" db="EMBL/GenBank/DDBJ databases">
        <title>Complete Genome of Trichothecium roseum strain YXFP-22015, a Plant Pathogen Isolated from Citrus.</title>
        <authorList>
            <person name="Wang Y."/>
            <person name="Zhu L."/>
        </authorList>
    </citation>
    <scope>NUCLEOTIDE SEQUENCE</scope>
    <source>
        <strain evidence="1">YXFP-22015</strain>
    </source>
</reference>
<keyword evidence="2" id="KW-1185">Reference proteome</keyword>
<proteinExistence type="predicted"/>
<protein>
    <submittedName>
        <fullName evidence="1">Uncharacterized protein</fullName>
    </submittedName>
</protein>
<name>A0ACC0VBK1_9HYPO</name>
<evidence type="ECO:0000313" key="1">
    <source>
        <dbReference type="EMBL" id="KAI9903822.1"/>
    </source>
</evidence>